<keyword evidence="1" id="KW-1133">Transmembrane helix</keyword>
<reference evidence="2" key="1">
    <citation type="submission" date="2020-10" db="EMBL/GenBank/DDBJ databases">
        <authorList>
            <person name="Gilroy R."/>
        </authorList>
    </citation>
    <scope>NUCLEOTIDE SEQUENCE</scope>
    <source>
        <strain evidence="2">517</strain>
    </source>
</reference>
<comment type="caution">
    <text evidence="2">The sequence shown here is derived from an EMBL/GenBank/DDBJ whole genome shotgun (WGS) entry which is preliminary data.</text>
</comment>
<feature type="transmembrane region" description="Helical" evidence="1">
    <location>
        <begin position="12"/>
        <end position="31"/>
    </location>
</feature>
<organism evidence="2 3">
    <name type="scientific">Candidatus Stercoripulliclostridium pullicola</name>
    <dbReference type="NCBI Taxonomy" id="2840953"/>
    <lineage>
        <taxon>Bacteria</taxon>
        <taxon>Bacillati</taxon>
        <taxon>Bacillota</taxon>
        <taxon>Clostridia</taxon>
        <taxon>Eubacteriales</taxon>
        <taxon>Candidatus Stercoripulliclostridium</taxon>
    </lineage>
</organism>
<keyword evidence="1" id="KW-0472">Membrane</keyword>
<feature type="transmembrane region" description="Helical" evidence="1">
    <location>
        <begin position="61"/>
        <end position="81"/>
    </location>
</feature>
<dbReference type="InterPro" id="IPR045407">
    <property type="entry name" value="DUF6512"/>
</dbReference>
<dbReference type="Pfam" id="PF20122">
    <property type="entry name" value="DUF6512"/>
    <property type="match status" value="1"/>
</dbReference>
<sequence length="175" mass="19270">MESEIRLIKYRKALCVVTWLSPVVIMLIGSLDHFMYELSGENVFVGLWAPVSESIWEHLKIAFYPTLFFWTAVYFVFRPLLKDRVAAWFAGAAVAAVVSAFGVVLTQYFAVEAFGLPNEIYVHIPDFFVALCLSQAAGAHVAKYADEKKATAILLSLAVAVTVVCVIFSVLAVAA</sequence>
<dbReference type="EMBL" id="JADINF010000181">
    <property type="protein sequence ID" value="MBO8424781.1"/>
    <property type="molecule type" value="Genomic_DNA"/>
</dbReference>
<protein>
    <submittedName>
        <fullName evidence="2">Uncharacterized protein</fullName>
    </submittedName>
</protein>
<accession>A0A940IDP8</accession>
<evidence type="ECO:0000313" key="3">
    <source>
        <dbReference type="Proteomes" id="UP000727857"/>
    </source>
</evidence>
<keyword evidence="1" id="KW-0812">Transmembrane</keyword>
<proteinExistence type="predicted"/>
<dbReference type="Proteomes" id="UP000727857">
    <property type="component" value="Unassembled WGS sequence"/>
</dbReference>
<gene>
    <name evidence="2" type="ORF">IAB16_07150</name>
</gene>
<name>A0A940IDP8_9FIRM</name>
<reference evidence="2" key="2">
    <citation type="journal article" date="2021" name="PeerJ">
        <title>Extensive microbial diversity within the chicken gut microbiome revealed by metagenomics and culture.</title>
        <authorList>
            <person name="Gilroy R."/>
            <person name="Ravi A."/>
            <person name="Getino M."/>
            <person name="Pursley I."/>
            <person name="Horton D.L."/>
            <person name="Alikhan N.F."/>
            <person name="Baker D."/>
            <person name="Gharbi K."/>
            <person name="Hall N."/>
            <person name="Watson M."/>
            <person name="Adriaenssens E.M."/>
            <person name="Foster-Nyarko E."/>
            <person name="Jarju S."/>
            <person name="Secka A."/>
            <person name="Antonio M."/>
            <person name="Oren A."/>
            <person name="Chaudhuri R.R."/>
            <person name="La Ragione R."/>
            <person name="Hildebrand F."/>
            <person name="Pallen M.J."/>
        </authorList>
    </citation>
    <scope>NUCLEOTIDE SEQUENCE</scope>
    <source>
        <strain evidence="2">517</strain>
    </source>
</reference>
<feature type="transmembrane region" description="Helical" evidence="1">
    <location>
        <begin position="88"/>
        <end position="108"/>
    </location>
</feature>
<evidence type="ECO:0000256" key="1">
    <source>
        <dbReference type="SAM" id="Phobius"/>
    </source>
</evidence>
<feature type="transmembrane region" description="Helical" evidence="1">
    <location>
        <begin position="153"/>
        <end position="174"/>
    </location>
</feature>
<evidence type="ECO:0000313" key="2">
    <source>
        <dbReference type="EMBL" id="MBO8424781.1"/>
    </source>
</evidence>
<dbReference type="AlphaFoldDB" id="A0A940IDP8"/>